<keyword evidence="3 5" id="KW-0808">Transferase</keyword>
<comment type="function">
    <text evidence="5">Catalyzes the reductive methylation of 2'-deoxyuridine-5'-monophosphate (dUMP) to 2'-deoxythymidine-5'-monophosphate (dTMP) while utilizing 5,10-methylenetetrahydrofolate (mTHF) as the methyl donor and reductant in the reaction, yielding dihydrofolate (DHF) as a by-product. This enzymatic reaction provides an intracellular de novo source of dTMP, an essential precursor for DNA biosynthesis.</text>
</comment>
<comment type="pathway">
    <text evidence="5">Pyrimidine metabolism; dTTP biosynthesis.</text>
</comment>
<comment type="catalytic activity">
    <reaction evidence="5">
        <text>dUMP + (6R)-5,10-methylene-5,6,7,8-tetrahydrofolate = 7,8-dihydrofolate + dTMP</text>
        <dbReference type="Rhea" id="RHEA:12104"/>
        <dbReference type="ChEBI" id="CHEBI:15636"/>
        <dbReference type="ChEBI" id="CHEBI:57451"/>
        <dbReference type="ChEBI" id="CHEBI:63528"/>
        <dbReference type="ChEBI" id="CHEBI:246422"/>
        <dbReference type="EC" id="2.1.1.45"/>
    </reaction>
</comment>
<comment type="caution">
    <text evidence="8">The sequence shown here is derived from an EMBL/GenBank/DDBJ whole genome shotgun (WGS) entry which is preliminary data.</text>
</comment>
<reference evidence="8 9" key="1">
    <citation type="submission" date="2018-02" db="EMBL/GenBank/DDBJ databases">
        <title>The draft genome of Phyllobacterium sp. 1N-3.</title>
        <authorList>
            <person name="Liu L."/>
            <person name="Li L."/>
            <person name="Zhang X."/>
            <person name="Wang T."/>
            <person name="Liang L."/>
        </authorList>
    </citation>
    <scope>NUCLEOTIDE SEQUENCE [LARGE SCALE GENOMIC DNA]</scope>
    <source>
        <strain evidence="8 9">1N-3</strain>
    </source>
</reference>
<feature type="binding site" description="in other chain" evidence="5">
    <location>
        <begin position="201"/>
        <end position="204"/>
    </location>
    <ligand>
        <name>dUMP</name>
        <dbReference type="ChEBI" id="CHEBI:246422"/>
        <note>ligand shared between dimeric partners</note>
    </ligand>
</feature>
<feature type="domain" description="Thymidylate synthase/dCMP hydroxymethylase" evidence="7">
    <location>
        <begin position="8"/>
        <end position="299"/>
    </location>
</feature>
<dbReference type="PANTHER" id="PTHR11548">
    <property type="entry name" value="THYMIDYLATE SYNTHASE 1"/>
    <property type="match status" value="1"/>
</dbReference>
<feature type="active site" evidence="6">
    <location>
        <position position="180"/>
    </location>
</feature>
<dbReference type="NCBIfam" id="TIGR03284">
    <property type="entry name" value="thym_sym"/>
    <property type="match status" value="1"/>
</dbReference>
<keyword evidence="5" id="KW-0963">Cytoplasm</keyword>
<dbReference type="PANTHER" id="PTHR11548:SF1">
    <property type="entry name" value="THYMIDYLATE SYNTHASE 1"/>
    <property type="match status" value="1"/>
</dbReference>
<evidence type="ECO:0000256" key="2">
    <source>
        <dbReference type="ARBA" id="ARBA00022603"/>
    </source>
</evidence>
<dbReference type="RefSeq" id="WP_105740412.1">
    <property type="nucleotide sequence ID" value="NZ_PVBR01000002.1"/>
</dbReference>
<accession>A0A2S9IXA2</accession>
<dbReference type="Pfam" id="PF00303">
    <property type="entry name" value="Thymidylat_synt"/>
    <property type="match status" value="1"/>
</dbReference>
<evidence type="ECO:0000256" key="6">
    <source>
        <dbReference type="PROSITE-ProRule" id="PRU10016"/>
    </source>
</evidence>
<comment type="caution">
    <text evidence="5">Lacks conserved residue(s) required for the propagation of feature annotation.</text>
</comment>
<evidence type="ECO:0000256" key="1">
    <source>
        <dbReference type="ARBA" id="ARBA00011947"/>
    </source>
</evidence>
<keyword evidence="2 5" id="KW-0489">Methyltransferase</keyword>
<proteinExistence type="inferred from homology"/>
<feature type="binding site" description="in other chain" evidence="5">
    <location>
        <position position="26"/>
    </location>
    <ligand>
        <name>dUMP</name>
        <dbReference type="ChEBI" id="CHEBI:246422"/>
        <note>ligand shared between dimeric partners</note>
    </ligand>
</feature>
<dbReference type="InterPro" id="IPR045097">
    <property type="entry name" value="Thymidate_synth/dCMP_Mease"/>
</dbReference>
<dbReference type="UniPathway" id="UPA00575"/>
<gene>
    <name evidence="5 8" type="primary">thyA</name>
    <name evidence="8" type="ORF">C5748_02745</name>
</gene>
<dbReference type="InterPro" id="IPR020940">
    <property type="entry name" value="Thymidylate_synthase_AS"/>
</dbReference>
<dbReference type="PROSITE" id="PS00091">
    <property type="entry name" value="THYMIDYLATE_SYNTHASE"/>
    <property type="match status" value="1"/>
</dbReference>
<protein>
    <recommendedName>
        <fullName evidence="1 5">Thymidylate synthase</fullName>
        <shortName evidence="5">TS</shortName>
        <shortName evidence="5">TSase</shortName>
        <ecNumber evidence="1 5">2.1.1.45</ecNumber>
    </recommendedName>
</protein>
<comment type="subunit">
    <text evidence="5">Homodimer.</text>
</comment>
<dbReference type="CDD" id="cd00351">
    <property type="entry name" value="TS_Pyrimidine_HMase"/>
    <property type="match status" value="1"/>
</dbReference>
<dbReference type="AlphaFoldDB" id="A0A2S9IXA2"/>
<feature type="binding site" evidence="5">
    <location>
        <begin position="160"/>
        <end position="161"/>
    </location>
    <ligand>
        <name>dUMP</name>
        <dbReference type="ChEBI" id="CHEBI:246422"/>
        <note>ligand shared between dimeric partners</note>
    </ligand>
</feature>
<dbReference type="GO" id="GO:0005829">
    <property type="term" value="C:cytosol"/>
    <property type="evidence" value="ECO:0007669"/>
    <property type="project" value="TreeGrafter"/>
</dbReference>
<organism evidence="8 9">
    <name type="scientific">Phyllobacterium phragmitis</name>
    <dbReference type="NCBI Taxonomy" id="2670329"/>
    <lineage>
        <taxon>Bacteria</taxon>
        <taxon>Pseudomonadati</taxon>
        <taxon>Pseudomonadota</taxon>
        <taxon>Alphaproteobacteria</taxon>
        <taxon>Hyphomicrobiales</taxon>
        <taxon>Phyllobacteriaceae</taxon>
        <taxon>Phyllobacterium</taxon>
    </lineage>
</organism>
<keyword evidence="9" id="KW-1185">Reference proteome</keyword>
<dbReference type="Gene3D" id="3.30.572.10">
    <property type="entry name" value="Thymidylate synthase/dCMP hydroxymethylase domain"/>
    <property type="match status" value="1"/>
</dbReference>
<dbReference type="EMBL" id="PVBR01000002">
    <property type="protein sequence ID" value="PRD45157.1"/>
    <property type="molecule type" value="Genomic_DNA"/>
</dbReference>
<dbReference type="GO" id="GO:0004799">
    <property type="term" value="F:thymidylate synthase activity"/>
    <property type="evidence" value="ECO:0007669"/>
    <property type="project" value="UniProtKB-UniRule"/>
</dbReference>
<feature type="binding site" description="in other chain" evidence="5">
    <location>
        <position position="212"/>
    </location>
    <ligand>
        <name>dUMP</name>
        <dbReference type="ChEBI" id="CHEBI:246422"/>
        <note>ligand shared between dimeric partners</note>
    </ligand>
</feature>
<name>A0A2S9IXA2_9HYPH</name>
<dbReference type="SUPFAM" id="SSF55831">
    <property type="entry name" value="Thymidylate synthase/dCMP hydroxymethylase"/>
    <property type="match status" value="1"/>
</dbReference>
<evidence type="ECO:0000313" key="9">
    <source>
        <dbReference type="Proteomes" id="UP000239434"/>
    </source>
</evidence>
<evidence type="ECO:0000313" key="8">
    <source>
        <dbReference type="EMBL" id="PRD45157.1"/>
    </source>
</evidence>
<dbReference type="InterPro" id="IPR036926">
    <property type="entry name" value="Thymidate_synth/dCMP_Mease_sf"/>
</dbReference>
<dbReference type="InterPro" id="IPR000398">
    <property type="entry name" value="Thymidylate_synthase"/>
</dbReference>
<dbReference type="InterPro" id="IPR023451">
    <property type="entry name" value="Thymidate_synth/dCMP_Mease_dom"/>
</dbReference>
<keyword evidence="4 5" id="KW-0545">Nucleotide biosynthesis</keyword>
<feature type="binding site" description="in other chain" evidence="5">
    <location>
        <begin position="242"/>
        <end position="244"/>
    </location>
    <ligand>
        <name>dUMP</name>
        <dbReference type="ChEBI" id="CHEBI:246422"/>
        <note>ligand shared between dimeric partners</note>
    </ligand>
</feature>
<comment type="subcellular location">
    <subcellularLocation>
        <location evidence="5">Cytoplasm</location>
    </subcellularLocation>
</comment>
<comment type="similarity">
    <text evidence="5">Belongs to the thymidylate synthase family. Bacterial-type ThyA subfamily.</text>
</comment>
<evidence type="ECO:0000256" key="4">
    <source>
        <dbReference type="ARBA" id="ARBA00022727"/>
    </source>
</evidence>
<dbReference type="EC" id="2.1.1.45" evidence="1 5"/>
<dbReference type="Proteomes" id="UP000239434">
    <property type="component" value="Unassembled WGS sequence"/>
</dbReference>
<evidence type="ECO:0000256" key="5">
    <source>
        <dbReference type="HAMAP-Rule" id="MF_00008"/>
    </source>
</evidence>
<feature type="binding site" evidence="5">
    <location>
        <position position="204"/>
    </location>
    <ligand>
        <name>(6R)-5,10-methylene-5,6,7,8-tetrahydrofolate</name>
        <dbReference type="ChEBI" id="CHEBI:15636"/>
    </ligand>
</feature>
<evidence type="ECO:0000259" key="7">
    <source>
        <dbReference type="Pfam" id="PF00303"/>
    </source>
</evidence>
<dbReference type="GO" id="GO:0006231">
    <property type="term" value="P:dTMP biosynthetic process"/>
    <property type="evidence" value="ECO:0007669"/>
    <property type="project" value="UniProtKB-UniRule"/>
</dbReference>
<dbReference type="PRINTS" id="PR00108">
    <property type="entry name" value="THYMDSNTHASE"/>
</dbReference>
<feature type="binding site" evidence="5">
    <location>
        <position position="298"/>
    </location>
    <ligand>
        <name>(6R)-5,10-methylene-5,6,7,8-tetrahydrofolate</name>
        <dbReference type="ChEBI" id="CHEBI:15636"/>
    </ligand>
</feature>
<dbReference type="HAMAP" id="MF_00008">
    <property type="entry name" value="Thymidy_synth_bact"/>
    <property type="match status" value="1"/>
</dbReference>
<feature type="active site" description="Nucleophile" evidence="5">
    <location>
        <position position="180"/>
    </location>
</feature>
<dbReference type="GO" id="GO:0032259">
    <property type="term" value="P:methylation"/>
    <property type="evidence" value="ECO:0007669"/>
    <property type="project" value="UniProtKB-KW"/>
</dbReference>
<evidence type="ECO:0000256" key="3">
    <source>
        <dbReference type="ARBA" id="ARBA00022679"/>
    </source>
</evidence>
<sequence>MPRHPEYQYLDLMSHVLEKGDRRIDRTGVGTLSTFGTMLRFDLSDGTVPILTSKRVYWKLAVKEMLWFLTGETNIQALLKENVRIWTDWPLDKYRKATAEDISQPEFEKRILEDDDFARKWGDLGPVYGKQWRRWRGADGVEHDQIATVIETLKTNPSSRRMLFHGWNVPELPDMALPPCHMVYQFHVTGGNRLNLLIYQRSCDLELGAPFNFVGGAALQMMVAQQTGLELGELIWMGGDVHLYLNHLEQAREQVRREPRPFPRMRLLRRPPSIDGYRIDDFEVTEYEPHAAIKADVAV</sequence>
<dbReference type="GO" id="GO:0006235">
    <property type="term" value="P:dTTP biosynthetic process"/>
    <property type="evidence" value="ECO:0007669"/>
    <property type="project" value="UniProtKB-UniRule"/>
</dbReference>